<organism evidence="1 2">
    <name type="scientific">Croceicoccus pelagius</name>
    <dbReference type="NCBI Taxonomy" id="1703341"/>
    <lineage>
        <taxon>Bacteria</taxon>
        <taxon>Pseudomonadati</taxon>
        <taxon>Pseudomonadota</taxon>
        <taxon>Alphaproteobacteria</taxon>
        <taxon>Sphingomonadales</taxon>
        <taxon>Erythrobacteraceae</taxon>
        <taxon>Croceicoccus</taxon>
    </lineage>
</organism>
<reference evidence="1 2" key="1">
    <citation type="journal article" date="2014" name="Int. J. Syst. Evol. Microbiol.">
        <title>Complete genome sequence of Corynebacterium casei LMG S-19264T (=DSM 44701T), isolated from a smear-ripened cheese.</title>
        <authorList>
            <consortium name="US DOE Joint Genome Institute (JGI-PGF)"/>
            <person name="Walter F."/>
            <person name="Albersmeier A."/>
            <person name="Kalinowski J."/>
            <person name="Ruckert C."/>
        </authorList>
    </citation>
    <scope>NUCLEOTIDE SEQUENCE [LARGE SCALE GENOMIC DNA]</scope>
    <source>
        <strain evidence="1 2">CGMCC 1.15358</strain>
    </source>
</reference>
<comment type="caution">
    <text evidence="1">The sequence shown here is derived from an EMBL/GenBank/DDBJ whole genome shotgun (WGS) entry which is preliminary data.</text>
</comment>
<dbReference type="Proteomes" id="UP000598997">
    <property type="component" value="Unassembled WGS sequence"/>
</dbReference>
<evidence type="ECO:0000313" key="2">
    <source>
        <dbReference type="Proteomes" id="UP000598997"/>
    </source>
</evidence>
<evidence type="ECO:0008006" key="3">
    <source>
        <dbReference type="Google" id="ProtNLM"/>
    </source>
</evidence>
<keyword evidence="2" id="KW-1185">Reference proteome</keyword>
<proteinExistence type="predicted"/>
<dbReference type="EMBL" id="BMIO01000001">
    <property type="protein sequence ID" value="GGD31711.1"/>
    <property type="molecule type" value="Genomic_DNA"/>
</dbReference>
<evidence type="ECO:0000313" key="1">
    <source>
        <dbReference type="EMBL" id="GGD31711.1"/>
    </source>
</evidence>
<dbReference type="AlphaFoldDB" id="A0A916Y590"/>
<name>A0A916Y590_9SPHN</name>
<accession>A0A916Y590</accession>
<dbReference type="OrthoDB" id="7426880at2"/>
<dbReference type="RefSeq" id="WP_082924459.1">
    <property type="nucleotide sequence ID" value="NZ_BMIO01000001.1"/>
</dbReference>
<sequence length="204" mass="21779">MLAGPLLAPQLLAFPHYGESNGDRVWSVEPIDPAALDAVTKRANALIAKSPIATGDEGRDIFLTDGGWRWTWLSAPSSYGAFALSRPLGEPIVLNRSDLASDLVTNGATQGGERSISAIIAHETAHGMIRSRYGFVKAALAPQWLVEGYADHVAQESSLSDAEYQDMKESGDSHPAMPYYEGRKRVAATLHANGGDVDALFAGD</sequence>
<protein>
    <recommendedName>
        <fullName evidence="3">Metalloprotease</fullName>
    </recommendedName>
</protein>
<gene>
    <name evidence="1" type="ORF">GCM10010989_02190</name>
</gene>